<feature type="compositionally biased region" description="Polar residues" evidence="1">
    <location>
        <begin position="843"/>
        <end position="857"/>
    </location>
</feature>
<dbReference type="Proteomes" id="UP000243797">
    <property type="component" value="Unassembled WGS sequence"/>
</dbReference>
<protein>
    <recommendedName>
        <fullName evidence="4">ADF-H domain-containing protein</fullName>
    </recommendedName>
</protein>
<reference evidence="2 3" key="1">
    <citation type="submission" date="2017-06" db="EMBL/GenBank/DDBJ databases">
        <title>Draft genome sequence of a variant of Elsinoe murrayae.</title>
        <authorList>
            <person name="Cheng Q."/>
        </authorList>
    </citation>
    <scope>NUCLEOTIDE SEQUENCE [LARGE SCALE GENOMIC DNA]</scope>
    <source>
        <strain evidence="2 3">CQ-2017a</strain>
    </source>
</reference>
<sequence>MSLNGLESPEVVQIFTTSSSEPAGWFLLKYASRDTVELLGSGTAGVFEARMCMGNYEEKSPLYGLIMFRRKRVLIKYIPEGTSRLLQVRTTVHFKDVVEKYSPYDALLDISTADGLSDTNLAATFPLHAGAVSVSQKQLDEITEDAEEPASPPSRPATASPAPSKMSRKAALDRMAAYKRSVPIVPKLPPEPKLQTPVDSPVAASGESIADPQVVDAAAVPLPDPAPAIASTADEHRQDRSMDQSSVSTEPTLDTSQLELTDTSGTASISERPKSPSPFNSARSPAEGRPDSAVLQDIGLFDYRPKIKLAPRPVQIADRQKPGQMPMMARRATATLPSRIQIRHRVVDGILPRSMVPPAATVETPSNHPFDVQAPAAIAMEEATQAPDAAPTEVTAKVQPRLAATMDAPESPTQMQILPLTNVSSRPPSEASVRSGKQLRPKTPLTPQKQRLLKAVEMRRRHLRQVQRSSAPQSPTSSAILPPPPGTPIPTSVGDVISESDPRDSADLVHDARASMSKTSVPSANAPVEVARPEDGNGGVTQGAIGLNELPEPTPSTDASPTGTLGEQPAGPSAAEEPAEEVDSHLSDTQPEAEGSFTRQTPEEEEVPTKDSPWIDPILGGESPVSEFNHSNLEDNVRQDPAEGSILEAIDGRSNASDAVEDPKTTEQATTAKEDPDEQLVPEADNDEATPPAVQIDTTAYLDGADSARDVSLASTEGYGKTALYEDSISTQGGPRHQEGFFDTASEKSCVRNTWLSDATELQERSSSPESMHRNDDSQRQKRRGIIAPLALPTESTPGARTGSIDDEDFEYFGDATVHEATSLSVLRTPATPVVASRGSAPSLGSSPTSRATTPNEKATLERTKTSPLVQTTSSKDLNVEDPRATMRRTKTSTTNLQLDTESLVSSSRKGQIGSGISQRIAKLAESRSREGSPLPSPNALPSPSISNTGLFSRSLFSGRPNTSAATSPDLLKGRLRSMGLTSGVKETQKAATAAPTESNAYYTVHTDPATRRQSVSVTAKIVRPTTRTYNEAPAELETTNTAFDPSADTRRPMDPPPAPGRRDRSIASTISRRSIDSAKFKRFSFNRAKSHDSRLDSTVVSNTSNIAPPRAPSPTKLDSPSPNPSKRDRTSRFLKRMSGLSAVSRKRQSKADAQSQNLAVPSTIPSLPYSPDKPLPAEPPFSLEGLGPSLTEGTPSPLPSIRIGDVNVQFPHSGLWKRRFVEIDHQGVLTFSVNDKSSYSTRHGNVPMSTFNPGGRRAGTKEWDLREVSKVYVPRVEDMELAHSVVLELEEGEVVVACEDGRGQREVYNGEFSNAR</sequence>
<evidence type="ECO:0000313" key="2">
    <source>
        <dbReference type="EMBL" id="PNS19364.1"/>
    </source>
</evidence>
<feature type="compositionally biased region" description="Basic and acidic residues" evidence="1">
    <location>
        <begin position="632"/>
        <end position="641"/>
    </location>
</feature>
<feature type="compositionally biased region" description="Polar residues" evidence="1">
    <location>
        <begin position="866"/>
        <end position="875"/>
    </location>
</feature>
<gene>
    <name evidence="2" type="ORF">CAC42_2541</name>
</gene>
<dbReference type="EMBL" id="NKHZ01000032">
    <property type="protein sequence ID" value="PNS19364.1"/>
    <property type="molecule type" value="Genomic_DNA"/>
</dbReference>
<evidence type="ECO:0008006" key="4">
    <source>
        <dbReference type="Google" id="ProtNLM"/>
    </source>
</evidence>
<feature type="compositionally biased region" description="Acidic residues" evidence="1">
    <location>
        <begin position="675"/>
        <end position="688"/>
    </location>
</feature>
<dbReference type="InParanoid" id="A0A2K1QWD5"/>
<name>A0A2K1QWD5_9PEZI</name>
<evidence type="ECO:0000256" key="1">
    <source>
        <dbReference type="SAM" id="MobiDB-lite"/>
    </source>
</evidence>
<comment type="caution">
    <text evidence="2">The sequence shown here is derived from an EMBL/GenBank/DDBJ whole genome shotgun (WGS) entry which is preliminary data.</text>
</comment>
<feature type="compositionally biased region" description="Polar residues" evidence="1">
    <location>
        <begin position="901"/>
        <end position="918"/>
    </location>
</feature>
<accession>A0A2K1QWD5</accession>
<proteinExistence type="predicted"/>
<feature type="compositionally biased region" description="Basic and acidic residues" evidence="1">
    <location>
        <begin position="500"/>
        <end position="513"/>
    </location>
</feature>
<feature type="compositionally biased region" description="Polar residues" evidence="1">
    <location>
        <begin position="466"/>
        <end position="479"/>
    </location>
</feature>
<dbReference type="STRING" id="2082308.A0A2K1QWD5"/>
<feature type="compositionally biased region" description="Polar residues" evidence="1">
    <location>
        <begin position="1152"/>
        <end position="1166"/>
    </location>
</feature>
<feature type="compositionally biased region" description="Basic and acidic residues" evidence="1">
    <location>
        <begin position="771"/>
        <end position="780"/>
    </location>
</feature>
<feature type="region of interest" description="Disordered" evidence="1">
    <location>
        <begin position="726"/>
        <end position="745"/>
    </location>
</feature>
<dbReference type="SUPFAM" id="SSF55753">
    <property type="entry name" value="Actin depolymerizing proteins"/>
    <property type="match status" value="1"/>
</dbReference>
<organism evidence="2 3">
    <name type="scientific">Sphaceloma murrayae</name>
    <dbReference type="NCBI Taxonomy" id="2082308"/>
    <lineage>
        <taxon>Eukaryota</taxon>
        <taxon>Fungi</taxon>
        <taxon>Dikarya</taxon>
        <taxon>Ascomycota</taxon>
        <taxon>Pezizomycotina</taxon>
        <taxon>Dothideomycetes</taxon>
        <taxon>Dothideomycetidae</taxon>
        <taxon>Myriangiales</taxon>
        <taxon>Elsinoaceae</taxon>
        <taxon>Sphaceloma</taxon>
    </lineage>
</organism>
<feature type="compositionally biased region" description="Basic and acidic residues" evidence="1">
    <location>
        <begin position="233"/>
        <end position="242"/>
    </location>
</feature>
<feature type="compositionally biased region" description="Polar residues" evidence="1">
    <location>
        <begin position="952"/>
        <end position="967"/>
    </location>
</feature>
<feature type="region of interest" description="Disordered" evidence="1">
    <location>
        <begin position="1027"/>
        <end position="1074"/>
    </location>
</feature>
<feature type="region of interest" description="Disordered" evidence="1">
    <location>
        <begin position="462"/>
        <end position="693"/>
    </location>
</feature>
<evidence type="ECO:0000313" key="3">
    <source>
        <dbReference type="Proteomes" id="UP000243797"/>
    </source>
</evidence>
<dbReference type="Gene3D" id="3.40.20.10">
    <property type="entry name" value="Severin"/>
    <property type="match status" value="1"/>
</dbReference>
<keyword evidence="3" id="KW-1185">Reference proteome</keyword>
<feature type="compositionally biased region" description="Polar residues" evidence="1">
    <location>
        <begin position="1097"/>
        <end position="1107"/>
    </location>
</feature>
<feature type="region of interest" description="Disordered" evidence="1">
    <location>
        <begin position="901"/>
        <end position="947"/>
    </location>
</feature>
<feature type="region of interest" description="Disordered" evidence="1">
    <location>
        <begin position="136"/>
        <end position="205"/>
    </location>
</feature>
<feature type="compositionally biased region" description="Basic and acidic residues" evidence="1">
    <location>
        <begin position="736"/>
        <end position="745"/>
    </location>
</feature>
<dbReference type="InterPro" id="IPR029006">
    <property type="entry name" value="ADF-H/Gelsolin-like_dom_sf"/>
</dbReference>
<feature type="region of interest" description="Disordered" evidence="1">
    <location>
        <begin position="1090"/>
        <end position="1197"/>
    </location>
</feature>
<feature type="region of interest" description="Disordered" evidence="1">
    <location>
        <begin position="952"/>
        <end position="971"/>
    </location>
</feature>
<feature type="region of interest" description="Disordered" evidence="1">
    <location>
        <begin position="223"/>
        <end position="292"/>
    </location>
</feature>
<feature type="compositionally biased region" description="Polar residues" evidence="1">
    <location>
        <begin position="243"/>
        <end position="269"/>
    </location>
</feature>
<dbReference type="OrthoDB" id="74412at2759"/>
<feature type="region of interest" description="Disordered" evidence="1">
    <location>
        <begin position="829"/>
        <end position="875"/>
    </location>
</feature>
<feature type="compositionally biased region" description="Polar residues" evidence="1">
    <location>
        <begin position="555"/>
        <end position="565"/>
    </location>
</feature>
<feature type="region of interest" description="Disordered" evidence="1">
    <location>
        <begin position="760"/>
        <end position="807"/>
    </location>
</feature>
<feature type="region of interest" description="Disordered" evidence="1">
    <location>
        <begin position="422"/>
        <end position="450"/>
    </location>
</feature>